<sequence length="437" mass="49215">MKSFSSYILLFALYFTSLFYTTYATNPPDLRSVLRKGEKVYRTVTRGELANEANYVVGQKPPEFFPIAGDFAKYGAFYTFATLQEALEWGMHMSGFYYKKPSDHIKNPAYIHNFYLIELTYDPKDLNPTTKFFAKGGHEYTEFIKSNYPPPGHPGSMSMEWGGEPQPAAADIIEGPMSNSRKEPHIRNPDVPPGLYNHQIAFTSKKAMDCLTVTGKFHSDMLEIRPATPDGPSSCAKVYRTITRGELAYQDRYVVGNKPPPFFPIAGDFAKYGALYTFATLQEALEWGMHTSGFYYKKPSDHIKDPSYIHNFYLVEMRYDPKDLKPTKKFFANGGTEYKNFIKSNYPPAGHPGSFTMEWGGDPQPAVADIIEGPMSNSRKEAHIRNFEVPPGLYNHQVAFTSEKALTCLTVIAKLHSDELGIKPESPDQAASCCNTQ</sequence>
<evidence type="ECO:0000313" key="3">
    <source>
        <dbReference type="Proteomes" id="UP000284842"/>
    </source>
</evidence>
<keyword evidence="3" id="KW-1185">Reference proteome</keyword>
<organism evidence="2 3">
    <name type="scientific">Panaeolus cyanescens</name>
    <dbReference type="NCBI Taxonomy" id="181874"/>
    <lineage>
        <taxon>Eukaryota</taxon>
        <taxon>Fungi</taxon>
        <taxon>Dikarya</taxon>
        <taxon>Basidiomycota</taxon>
        <taxon>Agaricomycotina</taxon>
        <taxon>Agaricomycetes</taxon>
        <taxon>Agaricomycetidae</taxon>
        <taxon>Agaricales</taxon>
        <taxon>Agaricineae</taxon>
        <taxon>Galeropsidaceae</taxon>
        <taxon>Panaeolus</taxon>
    </lineage>
</organism>
<dbReference type="Proteomes" id="UP000284842">
    <property type="component" value="Unassembled WGS sequence"/>
</dbReference>
<dbReference type="AlphaFoldDB" id="A0A409WDV3"/>
<dbReference type="InParanoid" id="A0A409WDV3"/>
<accession>A0A409WDV3</accession>
<dbReference type="EMBL" id="NHTK01005541">
    <property type="protein sequence ID" value="PPQ76712.1"/>
    <property type="molecule type" value="Genomic_DNA"/>
</dbReference>
<evidence type="ECO:0000256" key="1">
    <source>
        <dbReference type="SAM" id="SignalP"/>
    </source>
</evidence>
<protein>
    <submittedName>
        <fullName evidence="2">Uncharacterized protein</fullName>
    </submittedName>
</protein>
<comment type="caution">
    <text evidence="2">The sequence shown here is derived from an EMBL/GenBank/DDBJ whole genome shotgun (WGS) entry which is preliminary data.</text>
</comment>
<feature type="chain" id="PRO_5019092148" evidence="1">
    <location>
        <begin position="25"/>
        <end position="437"/>
    </location>
</feature>
<dbReference type="OrthoDB" id="2867199at2759"/>
<name>A0A409WDV3_9AGAR</name>
<reference evidence="2 3" key="1">
    <citation type="journal article" date="2018" name="Evol. Lett.">
        <title>Horizontal gene cluster transfer increased hallucinogenic mushroom diversity.</title>
        <authorList>
            <person name="Reynolds H.T."/>
            <person name="Vijayakumar V."/>
            <person name="Gluck-Thaler E."/>
            <person name="Korotkin H.B."/>
            <person name="Matheny P.B."/>
            <person name="Slot J.C."/>
        </authorList>
    </citation>
    <scope>NUCLEOTIDE SEQUENCE [LARGE SCALE GENOMIC DNA]</scope>
    <source>
        <strain evidence="2 3">2629</strain>
    </source>
</reference>
<proteinExistence type="predicted"/>
<keyword evidence="1" id="KW-0732">Signal</keyword>
<gene>
    <name evidence="2" type="ORF">CVT24_010895</name>
</gene>
<evidence type="ECO:0000313" key="2">
    <source>
        <dbReference type="EMBL" id="PPQ76712.1"/>
    </source>
</evidence>
<feature type="signal peptide" evidence="1">
    <location>
        <begin position="1"/>
        <end position="24"/>
    </location>
</feature>